<accession>A0A377N750</accession>
<gene>
    <name evidence="2" type="ORF">NCTC12157_00568</name>
</gene>
<evidence type="ECO:0000313" key="2">
    <source>
        <dbReference type="EMBL" id="STQ42900.1"/>
    </source>
</evidence>
<organism evidence="2 3">
    <name type="scientific">Ewingella americana</name>
    <dbReference type="NCBI Taxonomy" id="41202"/>
    <lineage>
        <taxon>Bacteria</taxon>
        <taxon>Pseudomonadati</taxon>
        <taxon>Pseudomonadota</taxon>
        <taxon>Gammaproteobacteria</taxon>
        <taxon>Enterobacterales</taxon>
        <taxon>Yersiniaceae</taxon>
        <taxon>Ewingella</taxon>
    </lineage>
</organism>
<reference evidence="2 3" key="1">
    <citation type="submission" date="2018-06" db="EMBL/GenBank/DDBJ databases">
        <authorList>
            <consortium name="Pathogen Informatics"/>
            <person name="Doyle S."/>
        </authorList>
    </citation>
    <scope>NUCLEOTIDE SEQUENCE [LARGE SCALE GENOMIC DNA]</scope>
    <source>
        <strain evidence="2 3">NCTC12157</strain>
    </source>
</reference>
<evidence type="ECO:0000313" key="3">
    <source>
        <dbReference type="Proteomes" id="UP000254304"/>
    </source>
</evidence>
<protein>
    <submittedName>
        <fullName evidence="2">Uncharacterized protein</fullName>
    </submittedName>
</protein>
<dbReference type="Proteomes" id="UP000254304">
    <property type="component" value="Unassembled WGS sequence"/>
</dbReference>
<keyword evidence="1" id="KW-0472">Membrane</keyword>
<proteinExistence type="predicted"/>
<sequence>MMKLFKKVELIFRTFLTFGTGFLIHLASYLSISSLYYRNYALGTKKAA</sequence>
<evidence type="ECO:0000256" key="1">
    <source>
        <dbReference type="SAM" id="Phobius"/>
    </source>
</evidence>
<name>A0A377N750_9GAMM</name>
<keyword evidence="1" id="KW-0812">Transmembrane</keyword>
<dbReference type="AlphaFoldDB" id="A0A377N750"/>
<feature type="transmembrane region" description="Helical" evidence="1">
    <location>
        <begin position="12"/>
        <end position="32"/>
    </location>
</feature>
<keyword evidence="1" id="KW-1133">Transmembrane helix</keyword>
<dbReference type="EMBL" id="UGGO01000001">
    <property type="protein sequence ID" value="STQ42900.1"/>
    <property type="molecule type" value="Genomic_DNA"/>
</dbReference>